<reference evidence="3" key="1">
    <citation type="submission" date="2018-11" db="EMBL/GenBank/DDBJ databases">
        <title>Proposal to divide the Flavobacteriaceae and reorganize its genera based on Amino Acid Identity values calculated from whole genome sequences.</title>
        <authorList>
            <person name="Nicholson A.C."/>
            <person name="Gulvik C.A."/>
            <person name="Whitney A.M."/>
            <person name="Sheth M."/>
            <person name="Batra D."/>
            <person name="Pryor J."/>
            <person name="Bernardet J.-F."/>
            <person name="Hugo C."/>
            <person name="Kampfer P."/>
            <person name="Newman J.D."/>
            <person name="McQuiston J.R."/>
        </authorList>
    </citation>
    <scope>NUCLEOTIDE SEQUENCE [LARGE SCALE GENOMIC DNA]</scope>
    <source>
        <strain evidence="3">H6466</strain>
    </source>
</reference>
<evidence type="ECO:0000313" key="2">
    <source>
        <dbReference type="EMBL" id="AZI55889.1"/>
    </source>
</evidence>
<protein>
    <submittedName>
        <fullName evidence="2">GLPGLI family protein</fullName>
    </submittedName>
</protein>
<accession>A0A3G8YDP8</accession>
<reference evidence="2" key="3">
    <citation type="submission" date="2018-11" db="EMBL/GenBank/DDBJ databases">
        <title>Proposal to divide the Flavobacteriaceae and reorganize its genera based on Amino Acid Identity values calculated from whole genome sequences.</title>
        <authorList>
            <person name="Nicholson A.C."/>
            <person name="Gulvik C.A."/>
            <person name="Whitney A.M."/>
            <person name="Humrighouse B.W."/>
            <person name="Bell M."/>
            <person name="Holmes B."/>
            <person name="Steigerwalt A."/>
            <person name="Villarma A."/>
            <person name="Sheth M."/>
            <person name="Batra D."/>
            <person name="Pryor J."/>
            <person name="Bernardet J.-F."/>
            <person name="Hugo C."/>
            <person name="Kampfer P."/>
            <person name="Newman J."/>
            <person name="Mcquiston J.R."/>
        </authorList>
    </citation>
    <scope>NUCLEOTIDE SEQUENCE [LARGE SCALE GENOMIC DNA]</scope>
    <source>
        <strain evidence="1">F5649</strain>
        <strain evidence="2">H6466</strain>
    </source>
</reference>
<accession>A0A3G8ZES5</accession>
<name>A0A3G8ZES5_9FLAO</name>
<dbReference type="EMBL" id="CP034161">
    <property type="protein sequence ID" value="AZI39036.1"/>
    <property type="molecule type" value="Genomic_DNA"/>
</dbReference>
<keyword evidence="4" id="KW-1185">Reference proteome</keyword>
<dbReference type="Pfam" id="PF09697">
    <property type="entry name" value="Porph_ging"/>
    <property type="match status" value="1"/>
</dbReference>
<evidence type="ECO:0000313" key="3">
    <source>
        <dbReference type="Proteomes" id="UP000272316"/>
    </source>
</evidence>
<organism evidence="2 3">
    <name type="scientific">Epilithonimonas vandammei</name>
    <dbReference type="NCBI Taxonomy" id="2487072"/>
    <lineage>
        <taxon>Bacteria</taxon>
        <taxon>Pseudomonadati</taxon>
        <taxon>Bacteroidota</taxon>
        <taxon>Flavobacteriia</taxon>
        <taxon>Flavobacteriales</taxon>
        <taxon>Weeksellaceae</taxon>
        <taxon>Chryseobacterium group</taxon>
        <taxon>Epilithonimonas</taxon>
    </lineage>
</organism>
<proteinExistence type="predicted"/>
<reference evidence="4" key="2">
    <citation type="submission" date="2018-11" db="EMBL/GenBank/DDBJ databases">
        <title>Proposal to divide the Flavobacteriaceae and reorganize its genera based on Amino Acid Identity values calculated from whole genome sequences.</title>
        <authorList>
            <person name="Nicholson A.C."/>
            <person name="Gulvik C.A."/>
            <person name="Whitney A.M."/>
            <person name="Humrighouse B.W."/>
            <person name="Bell M."/>
            <person name="Holmes B."/>
            <person name="Steigerwalt A.B."/>
            <person name="Villarma A."/>
            <person name="Sheth M."/>
            <person name="Batra D."/>
            <person name="Pryor J."/>
            <person name="Bernardet J.-F."/>
            <person name="Hugo C."/>
            <person name="Kampfer P."/>
            <person name="Newman J.D."/>
            <person name="McQuiston J.R."/>
        </authorList>
    </citation>
    <scope>NUCLEOTIDE SEQUENCE [LARGE SCALE GENOMIC DNA]</scope>
    <source>
        <strain evidence="4">F5649</strain>
    </source>
</reference>
<dbReference type="NCBIfam" id="TIGR01200">
    <property type="entry name" value="GLPGLI"/>
    <property type="match status" value="1"/>
</dbReference>
<evidence type="ECO:0000313" key="1">
    <source>
        <dbReference type="EMBL" id="AZI39036.1"/>
    </source>
</evidence>
<dbReference type="Proteomes" id="UP000281810">
    <property type="component" value="Chromosome"/>
</dbReference>
<dbReference type="Proteomes" id="UP000272316">
    <property type="component" value="Chromosome"/>
</dbReference>
<sequence>MKILSLIFIFAIASTIHAQLLKVDYELERHRSFEDSFSEEFKEKIREQEKKPEKYTLYYADGDSFFKSLPVPIVRHENAPVTIGDNTIVQVEMAIIAPVKVYRKKGDINYYHYFEESGEKYYKISNLKMESVDYKDETQMIDKFLCKLVEITNARGERIKIWYAEDMPISTGPFMYGGFPGLILKLEAPTFVIYATKISDDLKKDDVEKMDSKLPIKK</sequence>
<dbReference type="EMBL" id="CP034160">
    <property type="protein sequence ID" value="AZI55889.1"/>
    <property type="molecule type" value="Genomic_DNA"/>
</dbReference>
<dbReference type="OrthoDB" id="1256136at2"/>
<dbReference type="InterPro" id="IPR005901">
    <property type="entry name" value="GLPGLI"/>
</dbReference>
<dbReference type="RefSeq" id="WP_124801328.1">
    <property type="nucleotide sequence ID" value="NZ_CP034160.1"/>
</dbReference>
<evidence type="ECO:0000313" key="4">
    <source>
        <dbReference type="Proteomes" id="UP000281810"/>
    </source>
</evidence>
<dbReference type="KEGG" id="eva:EIB75_11730"/>
<gene>
    <name evidence="1" type="ORF">EIB74_03215</name>
    <name evidence="2" type="ORF">EIB75_11730</name>
</gene>
<dbReference type="AlphaFoldDB" id="A0A3G8ZES5"/>